<evidence type="ECO:0000256" key="1">
    <source>
        <dbReference type="SAM" id="MobiDB-lite"/>
    </source>
</evidence>
<gene>
    <name evidence="2" type="primary">ORF37684</name>
</gene>
<feature type="non-terminal residue" evidence="2">
    <location>
        <position position="97"/>
    </location>
</feature>
<feature type="compositionally biased region" description="Polar residues" evidence="1">
    <location>
        <begin position="72"/>
        <end position="82"/>
    </location>
</feature>
<name>A0A0B6YUE4_9EUPU</name>
<feature type="region of interest" description="Disordered" evidence="1">
    <location>
        <begin position="52"/>
        <end position="97"/>
    </location>
</feature>
<organism evidence="2">
    <name type="scientific">Arion vulgaris</name>
    <dbReference type="NCBI Taxonomy" id="1028688"/>
    <lineage>
        <taxon>Eukaryota</taxon>
        <taxon>Metazoa</taxon>
        <taxon>Spiralia</taxon>
        <taxon>Lophotrochozoa</taxon>
        <taxon>Mollusca</taxon>
        <taxon>Gastropoda</taxon>
        <taxon>Heterobranchia</taxon>
        <taxon>Euthyneura</taxon>
        <taxon>Panpulmonata</taxon>
        <taxon>Eupulmonata</taxon>
        <taxon>Stylommatophora</taxon>
        <taxon>Helicina</taxon>
        <taxon>Arionoidea</taxon>
        <taxon>Arionidae</taxon>
        <taxon>Arion</taxon>
    </lineage>
</organism>
<dbReference type="EMBL" id="HACG01012998">
    <property type="protein sequence ID" value="CEK59863.1"/>
    <property type="molecule type" value="Transcribed_RNA"/>
</dbReference>
<proteinExistence type="predicted"/>
<reference evidence="2" key="1">
    <citation type="submission" date="2014-12" db="EMBL/GenBank/DDBJ databases">
        <title>Insight into the proteome of Arion vulgaris.</title>
        <authorList>
            <person name="Aradska J."/>
            <person name="Bulat T."/>
            <person name="Smidak R."/>
            <person name="Sarate P."/>
            <person name="Gangsoo J."/>
            <person name="Sialana F."/>
            <person name="Bilban M."/>
            <person name="Lubec G."/>
        </authorList>
    </citation>
    <scope>NUCLEOTIDE SEQUENCE</scope>
    <source>
        <tissue evidence="2">Skin</tissue>
    </source>
</reference>
<dbReference type="AlphaFoldDB" id="A0A0B6YUE4"/>
<feature type="non-terminal residue" evidence="2">
    <location>
        <position position="1"/>
    </location>
</feature>
<accession>A0A0B6YUE4</accession>
<protein>
    <submittedName>
        <fullName evidence="2">Uncharacterized protein</fullName>
    </submittedName>
</protein>
<evidence type="ECO:0000313" key="2">
    <source>
        <dbReference type="EMBL" id="CEK59863.1"/>
    </source>
</evidence>
<sequence>GTKGGGSIVTGLSDRAMAASGGTVSSNSSALSTAVVPPHLPWETARISISHLEDKSDTSSCDSPLRVDLEDSNPTLSEQGSRPTTPKVPPLKIIIPP</sequence>